<proteinExistence type="inferred from homology"/>
<dbReference type="InterPro" id="IPR038380">
    <property type="entry name" value="Ribosomal_bS21_sf"/>
</dbReference>
<dbReference type="GO" id="GO:0005840">
    <property type="term" value="C:ribosome"/>
    <property type="evidence" value="ECO:0007669"/>
    <property type="project" value="UniProtKB-KW"/>
</dbReference>
<keyword evidence="3" id="KW-0687">Ribonucleoprotein</keyword>
<dbReference type="EMBL" id="UINC01135811">
    <property type="protein sequence ID" value="SVD20192.1"/>
    <property type="molecule type" value="Genomic_DNA"/>
</dbReference>
<dbReference type="NCBIfam" id="TIGR00030">
    <property type="entry name" value="S21p"/>
    <property type="match status" value="1"/>
</dbReference>
<reference evidence="4" key="1">
    <citation type="submission" date="2018-05" db="EMBL/GenBank/DDBJ databases">
        <authorList>
            <person name="Lanie J.A."/>
            <person name="Ng W.-L."/>
            <person name="Kazmierczak K.M."/>
            <person name="Andrzejewski T.M."/>
            <person name="Davidsen T.M."/>
            <person name="Wayne K.J."/>
            <person name="Tettelin H."/>
            <person name="Glass J.I."/>
            <person name="Rusch D."/>
            <person name="Podicherti R."/>
            <person name="Tsui H.-C.T."/>
            <person name="Winkler M.E."/>
        </authorList>
    </citation>
    <scope>NUCLEOTIDE SEQUENCE</scope>
</reference>
<comment type="similarity">
    <text evidence="1">Belongs to the bacterial ribosomal protein bS21 family.</text>
</comment>
<sequence>TVEVRKGNLEQAMRVLKRKIQKEGLIKEIRMRQYYEKPSAKLRRKKKENIANCKKRAKKLLRTRGY</sequence>
<evidence type="ECO:0000256" key="3">
    <source>
        <dbReference type="ARBA" id="ARBA00023274"/>
    </source>
</evidence>
<keyword evidence="2" id="KW-0689">Ribosomal protein</keyword>
<dbReference type="PRINTS" id="PR00976">
    <property type="entry name" value="RIBOSOMALS21"/>
</dbReference>
<dbReference type="AlphaFoldDB" id="A0A382TEH7"/>
<dbReference type="GO" id="GO:1990904">
    <property type="term" value="C:ribonucleoprotein complex"/>
    <property type="evidence" value="ECO:0007669"/>
    <property type="project" value="UniProtKB-KW"/>
</dbReference>
<evidence type="ECO:0000313" key="4">
    <source>
        <dbReference type="EMBL" id="SVD20192.1"/>
    </source>
</evidence>
<dbReference type="Gene3D" id="1.20.5.1150">
    <property type="entry name" value="Ribosomal protein S8"/>
    <property type="match status" value="1"/>
</dbReference>
<dbReference type="InterPro" id="IPR001911">
    <property type="entry name" value="Ribosomal_bS21"/>
</dbReference>
<protein>
    <recommendedName>
        <fullName evidence="5">30S ribosomal protein S21</fullName>
    </recommendedName>
</protein>
<dbReference type="GO" id="GO:0003735">
    <property type="term" value="F:structural constituent of ribosome"/>
    <property type="evidence" value="ECO:0007669"/>
    <property type="project" value="InterPro"/>
</dbReference>
<organism evidence="4">
    <name type="scientific">marine metagenome</name>
    <dbReference type="NCBI Taxonomy" id="408172"/>
    <lineage>
        <taxon>unclassified sequences</taxon>
        <taxon>metagenomes</taxon>
        <taxon>ecological metagenomes</taxon>
    </lineage>
</organism>
<evidence type="ECO:0008006" key="5">
    <source>
        <dbReference type="Google" id="ProtNLM"/>
    </source>
</evidence>
<dbReference type="GO" id="GO:0006412">
    <property type="term" value="P:translation"/>
    <property type="evidence" value="ECO:0007669"/>
    <property type="project" value="InterPro"/>
</dbReference>
<feature type="non-terminal residue" evidence="4">
    <location>
        <position position="1"/>
    </location>
</feature>
<evidence type="ECO:0000256" key="1">
    <source>
        <dbReference type="ARBA" id="ARBA00006640"/>
    </source>
</evidence>
<gene>
    <name evidence="4" type="ORF">METZ01_LOCUS373046</name>
</gene>
<dbReference type="Pfam" id="PF01165">
    <property type="entry name" value="Ribosomal_S21"/>
    <property type="match status" value="1"/>
</dbReference>
<dbReference type="HAMAP" id="MF_00358">
    <property type="entry name" value="Ribosomal_bS21"/>
    <property type="match status" value="1"/>
</dbReference>
<name>A0A382TEH7_9ZZZZ</name>
<accession>A0A382TEH7</accession>
<evidence type="ECO:0000256" key="2">
    <source>
        <dbReference type="ARBA" id="ARBA00022980"/>
    </source>
</evidence>